<dbReference type="Gene3D" id="6.10.140.470">
    <property type="match status" value="1"/>
</dbReference>
<dbReference type="Proteomes" id="UP000694388">
    <property type="component" value="Unplaced"/>
</dbReference>
<evidence type="ECO:0000256" key="3">
    <source>
        <dbReference type="ARBA" id="ARBA00009426"/>
    </source>
</evidence>
<dbReference type="GO" id="GO:0005938">
    <property type="term" value="C:cell cortex"/>
    <property type="evidence" value="ECO:0007669"/>
    <property type="project" value="UniProtKB-SubCell"/>
</dbReference>
<evidence type="ECO:0000259" key="16">
    <source>
        <dbReference type="PROSITE" id="PS51860"/>
    </source>
</evidence>
<evidence type="ECO:0000256" key="4">
    <source>
        <dbReference type="ARBA" id="ARBA00022443"/>
    </source>
</evidence>
<dbReference type="InterPro" id="IPR036028">
    <property type="entry name" value="SH3-like_dom_sf"/>
</dbReference>
<dbReference type="PANTHER" id="PTHR15735:SF12">
    <property type="entry name" value="CDC42-INTERACTING PROTEIN 4, ISOFORM B"/>
    <property type="match status" value="1"/>
</dbReference>
<evidence type="ECO:0000256" key="11">
    <source>
        <dbReference type="PROSITE-ProRule" id="PRU01077"/>
    </source>
</evidence>
<dbReference type="GO" id="GO:0005886">
    <property type="term" value="C:plasma membrane"/>
    <property type="evidence" value="ECO:0007669"/>
    <property type="project" value="UniProtKB-SubCell"/>
</dbReference>
<organism evidence="17 18">
    <name type="scientific">Eptatretus burgeri</name>
    <name type="common">Inshore hagfish</name>
    <dbReference type="NCBI Taxonomy" id="7764"/>
    <lineage>
        <taxon>Eukaryota</taxon>
        <taxon>Metazoa</taxon>
        <taxon>Chordata</taxon>
        <taxon>Craniata</taxon>
        <taxon>Vertebrata</taxon>
        <taxon>Cyclostomata</taxon>
        <taxon>Myxini</taxon>
        <taxon>Myxiniformes</taxon>
        <taxon>Myxinidae</taxon>
        <taxon>Eptatretinae</taxon>
        <taxon>Eptatretus</taxon>
    </lineage>
</organism>
<keyword evidence="8 11" id="KW-0175">Coiled coil</keyword>
<dbReference type="GeneTree" id="ENSGT00950000183047"/>
<feature type="region of interest" description="Disordered" evidence="13">
    <location>
        <begin position="683"/>
        <end position="708"/>
    </location>
</feature>
<evidence type="ECO:0000256" key="12">
    <source>
        <dbReference type="SAM" id="Coils"/>
    </source>
</evidence>
<feature type="domain" description="REM-1" evidence="16">
    <location>
        <begin position="481"/>
        <end position="558"/>
    </location>
</feature>
<dbReference type="InterPro" id="IPR031160">
    <property type="entry name" value="F_BAR_dom"/>
</dbReference>
<comment type="subcellular location">
    <subcellularLocation>
        <location evidence="1">Cell membrane</location>
    </subcellularLocation>
    <subcellularLocation>
        <location evidence="2">Cytoplasm</location>
        <location evidence="2">Cell cortex</location>
    </subcellularLocation>
</comment>
<evidence type="ECO:0000256" key="8">
    <source>
        <dbReference type="ARBA" id="ARBA00023054"/>
    </source>
</evidence>
<dbReference type="SUPFAM" id="SSF103657">
    <property type="entry name" value="BAR/IMD domain-like"/>
    <property type="match status" value="1"/>
</dbReference>
<keyword evidence="4 10" id="KW-0728">SH3 domain</keyword>
<dbReference type="PANTHER" id="PTHR15735">
    <property type="entry name" value="FCH AND DOUBLE SH3 DOMAINS PROTEIN"/>
    <property type="match status" value="1"/>
</dbReference>
<feature type="coiled-coil region" evidence="12">
    <location>
        <begin position="175"/>
        <end position="219"/>
    </location>
</feature>
<dbReference type="GO" id="GO:0006897">
    <property type="term" value="P:endocytosis"/>
    <property type="evidence" value="ECO:0007669"/>
    <property type="project" value="UniProtKB-KW"/>
</dbReference>
<keyword evidence="5" id="KW-1003">Cell membrane</keyword>
<feature type="domain" description="F-BAR" evidence="15">
    <location>
        <begin position="31"/>
        <end position="308"/>
    </location>
</feature>
<name>A0A8C4QME0_EPTBU</name>
<evidence type="ECO:0000256" key="13">
    <source>
        <dbReference type="SAM" id="MobiDB-lite"/>
    </source>
</evidence>
<dbReference type="Pfam" id="PF00611">
    <property type="entry name" value="FCH"/>
    <property type="match status" value="1"/>
</dbReference>
<dbReference type="InterPro" id="IPR027267">
    <property type="entry name" value="AH/BAR_dom_sf"/>
</dbReference>
<keyword evidence="18" id="KW-1185">Reference proteome</keyword>
<feature type="domain" description="SH3" evidence="14">
    <location>
        <begin position="624"/>
        <end position="685"/>
    </location>
</feature>
<evidence type="ECO:0000256" key="9">
    <source>
        <dbReference type="ARBA" id="ARBA00023136"/>
    </source>
</evidence>
<feature type="region of interest" description="Disordered" evidence="13">
    <location>
        <begin position="337"/>
        <end position="371"/>
    </location>
</feature>
<accession>A0A8C4QME0</accession>
<dbReference type="PROSITE" id="PS51741">
    <property type="entry name" value="F_BAR"/>
    <property type="match status" value="1"/>
</dbReference>
<dbReference type="Gene3D" id="1.20.1270.60">
    <property type="entry name" value="Arfaptin homology (AH) domain/BAR domain"/>
    <property type="match status" value="1"/>
</dbReference>
<feature type="compositionally biased region" description="Low complexity" evidence="13">
    <location>
        <begin position="402"/>
        <end position="418"/>
    </location>
</feature>
<evidence type="ECO:0000313" key="18">
    <source>
        <dbReference type="Proteomes" id="UP000694388"/>
    </source>
</evidence>
<dbReference type="InterPro" id="IPR001060">
    <property type="entry name" value="FCH_dom"/>
</dbReference>
<evidence type="ECO:0000256" key="5">
    <source>
        <dbReference type="ARBA" id="ARBA00022475"/>
    </source>
</evidence>
<dbReference type="FunFam" id="1.20.1270.60:FF:000002">
    <property type="entry name" value="Formin-binding protein 1-like isoform 1"/>
    <property type="match status" value="1"/>
</dbReference>
<evidence type="ECO:0000259" key="14">
    <source>
        <dbReference type="PROSITE" id="PS50002"/>
    </source>
</evidence>
<protein>
    <submittedName>
        <fullName evidence="17">Thyroid hormone receptor interactor 10b</fullName>
    </submittedName>
</protein>
<dbReference type="Pfam" id="PF25610">
    <property type="entry name" value="HR1_TOCA"/>
    <property type="match status" value="1"/>
</dbReference>
<dbReference type="Ensembl" id="ENSEBUT00000018070.1">
    <property type="protein sequence ID" value="ENSEBUP00000017494.1"/>
    <property type="gene ID" value="ENSEBUG00000010932.1"/>
</dbReference>
<proteinExistence type="inferred from homology"/>
<dbReference type="PROSITE" id="PS50002">
    <property type="entry name" value="SH3"/>
    <property type="match status" value="1"/>
</dbReference>
<dbReference type="InterPro" id="IPR057870">
    <property type="entry name" value="HR1_TOCA"/>
</dbReference>
<evidence type="ECO:0000256" key="10">
    <source>
        <dbReference type="PROSITE-ProRule" id="PRU00192"/>
    </source>
</evidence>
<dbReference type="InterPro" id="IPR011072">
    <property type="entry name" value="HR1_rho-bd"/>
</dbReference>
<reference evidence="17" key="1">
    <citation type="submission" date="2025-08" db="UniProtKB">
        <authorList>
            <consortium name="Ensembl"/>
        </authorList>
    </citation>
    <scope>IDENTIFICATION</scope>
</reference>
<dbReference type="Gene3D" id="2.30.30.40">
    <property type="entry name" value="SH3 Domains"/>
    <property type="match status" value="1"/>
</dbReference>
<dbReference type="SMART" id="SM00055">
    <property type="entry name" value="FCH"/>
    <property type="match status" value="1"/>
</dbReference>
<dbReference type="PROSITE" id="PS51860">
    <property type="entry name" value="REM_1"/>
    <property type="match status" value="1"/>
</dbReference>
<dbReference type="SMART" id="SM00326">
    <property type="entry name" value="SH3"/>
    <property type="match status" value="1"/>
</dbReference>
<reference evidence="17" key="2">
    <citation type="submission" date="2025-09" db="UniProtKB">
        <authorList>
            <consortium name="Ensembl"/>
        </authorList>
    </citation>
    <scope>IDENTIFICATION</scope>
</reference>
<dbReference type="SUPFAM" id="SSF50044">
    <property type="entry name" value="SH3-domain"/>
    <property type="match status" value="1"/>
</dbReference>
<evidence type="ECO:0000313" key="17">
    <source>
        <dbReference type="Ensembl" id="ENSEBUP00000017494.1"/>
    </source>
</evidence>
<dbReference type="GO" id="GO:0007165">
    <property type="term" value="P:signal transduction"/>
    <property type="evidence" value="ECO:0007669"/>
    <property type="project" value="InterPro"/>
</dbReference>
<feature type="compositionally biased region" description="Polar residues" evidence="13">
    <location>
        <begin position="690"/>
        <end position="708"/>
    </location>
</feature>
<dbReference type="CDD" id="cd11911">
    <property type="entry name" value="SH3_CIP4-like"/>
    <property type="match status" value="1"/>
</dbReference>
<keyword evidence="7" id="KW-0254">Endocytosis</keyword>
<feature type="coiled-coil region" evidence="12">
    <location>
        <begin position="488"/>
        <end position="515"/>
    </location>
</feature>
<dbReference type="AlphaFoldDB" id="A0A8C4QME0"/>
<sequence>MNQKAHHLRCGTSAPHIVAASFVRCGGKMFSETNLTSLWTSTTLPSGVGAVMDQFDGLEKHTHWGLEFLDRFAKFVKERAEIEASYAKQLRNLVKKFQPKRNSKDEDEYKFSSCRAFLAVLSELSDYAGQREVVAECLLGVVEAELNQHSQKLKAERKAYVHEGRKAQQHLEACFKCLESSKKRFERDCKEAERTLQCFEKLDHDINATKADVEKANNNQLLRKEQMQDSKGDYASQMQRFNQDQKSHYYTVMPSVFQKLQVVEERRIGHVGEAIKQFADVERRVIPIIGKCLDGMTRAADAINSGNDSQLVVETLKSGFECPTDVPFEDYSEMVGKGWSDGGSGNGAPLRSGTLSQSIRTDARIDPRTTLSRSRSRFWPFVKKSKLPCLLPTQPPPPPPSTQVEQPLGPEPLSSDSPLPSPSPNPHSRSLERTSRSPITSWGSLPGQISGFISAKLPFKGNRPLVKKGRAKWTFCEDYSHLPPEQRRKKLLQKIEEINREIQKEVDQKDALIKMKDVYIKNPQMGDPASLEAKFAELGFEIDKLRLNLQKHETWLAEANGQVQSKSEIPRRLSGIYAQPNADINHGSNGPHAHERSSPDGSYTGEAGADTPLDFDDEFDDDSPAIGTCRVVYSFDSALDDGTLTVVEGHMLEVLEKDRGDGWTRVRRGSSEGYVPTSYLEHIPEDPTHGASSPDQTETINKTTMTYI</sequence>
<dbReference type="InterPro" id="IPR001452">
    <property type="entry name" value="SH3_domain"/>
</dbReference>
<feature type="region of interest" description="Disordered" evidence="13">
    <location>
        <begin position="389"/>
        <end position="442"/>
    </location>
</feature>
<evidence type="ECO:0000256" key="7">
    <source>
        <dbReference type="ARBA" id="ARBA00022583"/>
    </source>
</evidence>
<evidence type="ECO:0000259" key="15">
    <source>
        <dbReference type="PROSITE" id="PS51741"/>
    </source>
</evidence>
<comment type="similarity">
    <text evidence="3">Belongs to the FNBP1 family.</text>
</comment>
<evidence type="ECO:0000256" key="2">
    <source>
        <dbReference type="ARBA" id="ARBA00004544"/>
    </source>
</evidence>
<keyword evidence="9" id="KW-0472">Membrane</keyword>
<evidence type="ECO:0000256" key="6">
    <source>
        <dbReference type="ARBA" id="ARBA00022490"/>
    </source>
</evidence>
<feature type="region of interest" description="Disordered" evidence="13">
    <location>
        <begin position="579"/>
        <end position="615"/>
    </location>
</feature>
<keyword evidence="6" id="KW-0963">Cytoplasm</keyword>
<evidence type="ECO:0000256" key="1">
    <source>
        <dbReference type="ARBA" id="ARBA00004236"/>
    </source>
</evidence>